<accession>A0A813EMJ6</accession>
<dbReference type="SUPFAM" id="SSF53335">
    <property type="entry name" value="S-adenosyl-L-methionine-dependent methyltransferases"/>
    <property type="match status" value="1"/>
</dbReference>
<dbReference type="Gene3D" id="3.40.50.150">
    <property type="entry name" value="Vaccinia Virus protein VP39"/>
    <property type="match status" value="1"/>
</dbReference>
<dbReference type="InterPro" id="IPR023270">
    <property type="entry name" value="RCMT_NCL1"/>
</dbReference>
<evidence type="ECO:0000256" key="9">
    <source>
        <dbReference type="PROSITE-ProRule" id="PRU01023"/>
    </source>
</evidence>
<feature type="region of interest" description="Disordered" evidence="11">
    <location>
        <begin position="1184"/>
        <end position="1211"/>
    </location>
</feature>
<feature type="binding site" evidence="9">
    <location>
        <position position="733"/>
    </location>
    <ligand>
        <name>S-adenosyl-L-methionine</name>
        <dbReference type="ChEBI" id="CHEBI:59789"/>
    </ligand>
</feature>
<comment type="similarity">
    <text evidence="9">Belongs to the class I-like SAM-binding methyltransferase superfamily. RsmB/NOP family.</text>
</comment>
<dbReference type="PRINTS" id="PR02008">
    <property type="entry name" value="RCMTFAMILY"/>
</dbReference>
<dbReference type="GO" id="GO:0000049">
    <property type="term" value="F:tRNA binding"/>
    <property type="evidence" value="ECO:0007669"/>
    <property type="project" value="UniProtKB-KW"/>
</dbReference>
<feature type="compositionally biased region" description="Low complexity" evidence="11">
    <location>
        <begin position="456"/>
        <end position="467"/>
    </location>
</feature>
<keyword evidence="8" id="KW-0539">Nucleus</keyword>
<evidence type="ECO:0000256" key="6">
    <source>
        <dbReference type="ARBA" id="ARBA00022694"/>
    </source>
</evidence>
<dbReference type="InterPro" id="IPR057285">
    <property type="entry name" value="Pre-PUA_NSUN2"/>
</dbReference>
<dbReference type="InterPro" id="IPR001678">
    <property type="entry name" value="MeTrfase_RsmB-F_NOP2_dom"/>
</dbReference>
<dbReference type="GO" id="GO:0005634">
    <property type="term" value="C:nucleus"/>
    <property type="evidence" value="ECO:0007669"/>
    <property type="project" value="UniProtKB-SubCell"/>
</dbReference>
<evidence type="ECO:0000313" key="13">
    <source>
        <dbReference type="EMBL" id="CAE8601528.1"/>
    </source>
</evidence>
<dbReference type="PANTHER" id="PTHR22808">
    <property type="entry name" value="NCL1 YEAST -RELATED NOL1/NOP2/FMU SUN DOMAIN-CONTAINING"/>
    <property type="match status" value="1"/>
</dbReference>
<feature type="coiled-coil region" evidence="10">
    <location>
        <begin position="22"/>
        <end position="49"/>
    </location>
</feature>
<dbReference type="PROSITE" id="PS51686">
    <property type="entry name" value="SAM_MT_RSMB_NOP"/>
    <property type="match status" value="1"/>
</dbReference>
<feature type="compositionally biased region" description="Acidic residues" evidence="11">
    <location>
        <begin position="1186"/>
        <end position="1211"/>
    </location>
</feature>
<feature type="active site" description="Nucleophile" evidence="9">
    <location>
        <position position="786"/>
    </location>
</feature>
<dbReference type="GO" id="GO:0030488">
    <property type="term" value="P:tRNA methylation"/>
    <property type="evidence" value="ECO:0007669"/>
    <property type="project" value="UniProtKB-ARBA"/>
</dbReference>
<keyword evidence="3 9" id="KW-0489">Methyltransferase</keyword>
<dbReference type="PRINTS" id="PR02011">
    <property type="entry name" value="RCMTNCL1"/>
</dbReference>
<dbReference type="EMBL" id="CAJNNV010013251">
    <property type="protein sequence ID" value="CAE8601528.1"/>
    <property type="molecule type" value="Genomic_DNA"/>
</dbReference>
<sequence>MGKAKDKKEGKSSEIADLIGKIAAAAAKSAQLKKQVEEITAALSELAATNANISKVRQEEKALFDKNQPEMEGGLEGVWIALKTLRDYYQNSGAKRGPGAASGIVGILEVVESDFVKSLSEMTVEESTAAADYEKEMKEAAREKVRKEQDIKYKTQEYKRIDAELTELNTDSESLHAELAAIDEFFDGLKAECIEPPESFAAKLAKAQEEIDGLKEGSSGRPVCGGDPCRRPAAAAREPAWHPAPLRVLMMLLGGPPADGQKLVEAHCRVGVCITILALESHPRGRRDLKRLGELEFVRNLANEKVGGVITHAVGVREHLSPELCMDSRLVGVHLARVVATIEHDQNDAEEPELPFGQAQALPWQLLMSSGWDDVASCTLNSYPGQAILVQAVCQLGVAVLILILAAMGGVFAKPDAVAEEGAAVAAPTAKSDAVVEEGAAVAAPTAKPGPVAEEGAAAVAAPTPLEEAPDGPATKKEGRNLVGTGLIEAGAEWERFIDCLNRPLPSSLWITPTAKDAEEVRGVLQDYQQAVEALRAEQPSGSDAPSDEVPLQLAPLSWMPNDMGWRVDVPKAVLRKDPKFRPLHRMLIEHTAKGTINRMEEVSMLPVAFLDVGAGHRCLDMCASPGNKTAQMLSLLAEANFKKSGRGLEDITSSKVQNCQPFLRGRVDYSSDEGFVIANDLSVERSGMLVHQIARHQSLYPLVVFTSHDARFFPSIRSPEGAEVRFDRILCDVMCSSDGTLRKSPHLWREWTPKTSHELHNDQLAVALRAARLLKVGGRMVYSTCSMSPIEDEAVVAELLRRTQGSLVLVDARKTIDPLRTCEGLRQWQVAHPGTRQMFSTYAAAVEADGAHKLLCPGNFPPDMEATLSSELPKCIRILPHHNDTSGFFISVFDKVADIKRSTAAEEHAYDSDVDEDGEEVDRRRQLERLEEAVTQGRSEQDVAKALGRRERAKNSGSLARELAIYTQVVDDMPEQAASLRYFYGLHASFPMHLLFCRYQLELNSDGAQVRSHLGEANTLIFCAKGVADVLMYGTGEHARRKLKIMAGGLRAFEKDRFEVAERSSEFRFAQEALEFMLPYLSERVVDLEDPADMRRLFDSASKRTAPTAALVSPAVQSKLEALSPGGCALLLRSTSTAQGGCSRVAVSALRTQKAVNLYISDLVVPALRKACGLPAEEVLSADLPADDDVAEGESADLPVDAEDEEEPSA</sequence>
<feature type="binding site" evidence="9">
    <location>
        <position position="710"/>
    </location>
    <ligand>
        <name>S-adenosyl-L-methionine</name>
        <dbReference type="ChEBI" id="CHEBI:59789"/>
    </ligand>
</feature>
<dbReference type="AlphaFoldDB" id="A0A813EMJ6"/>
<feature type="domain" description="SAM-dependent MTase RsmB/NOP-type" evidence="12">
    <location>
        <begin position="497"/>
        <end position="897"/>
    </location>
</feature>
<evidence type="ECO:0000256" key="11">
    <source>
        <dbReference type="SAM" id="MobiDB-lite"/>
    </source>
</evidence>
<reference evidence="13" key="1">
    <citation type="submission" date="2021-02" db="EMBL/GenBank/DDBJ databases">
        <authorList>
            <person name="Dougan E. K."/>
            <person name="Rhodes N."/>
            <person name="Thang M."/>
            <person name="Chan C."/>
        </authorList>
    </citation>
    <scope>NUCLEOTIDE SEQUENCE</scope>
</reference>
<comment type="caution">
    <text evidence="9">Lacks conserved residue(s) required for the propagation of feature annotation.</text>
</comment>
<comment type="subcellular location">
    <subcellularLocation>
        <location evidence="1">Nucleus</location>
    </subcellularLocation>
</comment>
<evidence type="ECO:0000256" key="4">
    <source>
        <dbReference type="ARBA" id="ARBA00022679"/>
    </source>
</evidence>
<proteinExistence type="inferred from homology"/>
<evidence type="ECO:0000256" key="8">
    <source>
        <dbReference type="ARBA" id="ARBA00023242"/>
    </source>
</evidence>
<protein>
    <recommendedName>
        <fullName evidence="12">SAM-dependent MTase RsmB/NOP-type domain-containing protein</fullName>
    </recommendedName>
</protein>
<dbReference type="Pfam" id="PF25376">
    <property type="entry name" value="Pre-PUA_NSUN2"/>
    <property type="match status" value="1"/>
</dbReference>
<dbReference type="InterPro" id="IPR049560">
    <property type="entry name" value="MeTrfase_RsmB-F_NOP2_cat"/>
</dbReference>
<evidence type="ECO:0000256" key="2">
    <source>
        <dbReference type="ARBA" id="ARBA00022555"/>
    </source>
</evidence>
<evidence type="ECO:0000256" key="10">
    <source>
        <dbReference type="SAM" id="Coils"/>
    </source>
</evidence>
<organism evidence="13 14">
    <name type="scientific">Polarella glacialis</name>
    <name type="common">Dinoflagellate</name>
    <dbReference type="NCBI Taxonomy" id="89957"/>
    <lineage>
        <taxon>Eukaryota</taxon>
        <taxon>Sar</taxon>
        <taxon>Alveolata</taxon>
        <taxon>Dinophyceae</taxon>
        <taxon>Suessiales</taxon>
        <taxon>Suessiaceae</taxon>
        <taxon>Polarella</taxon>
    </lineage>
</organism>
<keyword evidence="10" id="KW-0175">Coiled coil</keyword>
<evidence type="ECO:0000313" key="14">
    <source>
        <dbReference type="Proteomes" id="UP000654075"/>
    </source>
</evidence>
<keyword evidence="4 9" id="KW-0808">Transferase</keyword>
<keyword evidence="7 9" id="KW-0694">RNA-binding</keyword>
<keyword evidence="6" id="KW-0819">tRNA processing</keyword>
<keyword evidence="14" id="KW-1185">Reference proteome</keyword>
<evidence type="ECO:0000259" key="12">
    <source>
        <dbReference type="PROSITE" id="PS51686"/>
    </source>
</evidence>
<feature type="region of interest" description="Disordered" evidence="11">
    <location>
        <begin position="456"/>
        <end position="478"/>
    </location>
</feature>
<keyword evidence="2" id="KW-0820">tRNA-binding</keyword>
<evidence type="ECO:0000256" key="7">
    <source>
        <dbReference type="ARBA" id="ARBA00022884"/>
    </source>
</evidence>
<dbReference type="Pfam" id="PF01189">
    <property type="entry name" value="Methyltr_RsmB-F"/>
    <property type="match status" value="1"/>
</dbReference>
<name>A0A813EMJ6_POLGL</name>
<evidence type="ECO:0000256" key="1">
    <source>
        <dbReference type="ARBA" id="ARBA00004123"/>
    </source>
</evidence>
<dbReference type="GO" id="GO:0016428">
    <property type="term" value="F:tRNA (cytidine-5-)-methyltransferase activity"/>
    <property type="evidence" value="ECO:0007669"/>
    <property type="project" value="InterPro"/>
</dbReference>
<evidence type="ECO:0000256" key="5">
    <source>
        <dbReference type="ARBA" id="ARBA00022691"/>
    </source>
</evidence>
<dbReference type="PANTHER" id="PTHR22808:SF1">
    <property type="entry name" value="RNA CYTOSINE-C(5)-METHYLTRANSFERASE NSUN2-RELATED"/>
    <property type="match status" value="1"/>
</dbReference>
<evidence type="ECO:0000256" key="3">
    <source>
        <dbReference type="ARBA" id="ARBA00022603"/>
    </source>
</evidence>
<dbReference type="Proteomes" id="UP000654075">
    <property type="component" value="Unassembled WGS sequence"/>
</dbReference>
<comment type="caution">
    <text evidence="13">The sequence shown here is derived from an EMBL/GenBank/DDBJ whole genome shotgun (WGS) entry which is preliminary data.</text>
</comment>
<dbReference type="InterPro" id="IPR023267">
    <property type="entry name" value="RCMT"/>
</dbReference>
<keyword evidence="5 9" id="KW-0949">S-adenosyl-L-methionine</keyword>
<dbReference type="OrthoDB" id="6093671at2759"/>
<dbReference type="InterPro" id="IPR029063">
    <property type="entry name" value="SAM-dependent_MTases_sf"/>
</dbReference>
<gene>
    <name evidence="13" type="ORF">PGLA1383_LOCUS19819</name>
</gene>
<feature type="binding site" evidence="9">
    <location>
        <position position="681"/>
    </location>
    <ligand>
        <name>S-adenosyl-L-methionine</name>
        <dbReference type="ChEBI" id="CHEBI:59789"/>
    </ligand>
</feature>